<feature type="domain" description="HTH tetR-type" evidence="5">
    <location>
        <begin position="6"/>
        <end position="65"/>
    </location>
</feature>
<dbReference type="InterPro" id="IPR036271">
    <property type="entry name" value="Tet_transcr_reg_TetR-rel_C_sf"/>
</dbReference>
<evidence type="ECO:0000313" key="7">
    <source>
        <dbReference type="Proteomes" id="UP000315133"/>
    </source>
</evidence>
<gene>
    <name evidence="6" type="ORF">FB476_2459</name>
</gene>
<keyword evidence="3" id="KW-0804">Transcription</keyword>
<keyword evidence="2 4" id="KW-0238">DNA-binding</keyword>
<evidence type="ECO:0000313" key="6">
    <source>
        <dbReference type="EMBL" id="TQM97546.1"/>
    </source>
</evidence>
<keyword evidence="1" id="KW-0805">Transcription regulation</keyword>
<dbReference type="Pfam" id="PF21597">
    <property type="entry name" value="TetR_C_43"/>
    <property type="match status" value="1"/>
</dbReference>
<dbReference type="Pfam" id="PF00440">
    <property type="entry name" value="TetR_N"/>
    <property type="match status" value="1"/>
</dbReference>
<evidence type="ECO:0000256" key="4">
    <source>
        <dbReference type="PROSITE-ProRule" id="PRU00335"/>
    </source>
</evidence>
<dbReference type="PROSITE" id="PS50977">
    <property type="entry name" value="HTH_TETR_2"/>
    <property type="match status" value="1"/>
</dbReference>
<dbReference type="AlphaFoldDB" id="A0A543KR41"/>
<dbReference type="PANTHER" id="PTHR30055">
    <property type="entry name" value="HTH-TYPE TRANSCRIPTIONAL REGULATOR RUTR"/>
    <property type="match status" value="1"/>
</dbReference>
<feature type="DNA-binding region" description="H-T-H motif" evidence="4">
    <location>
        <begin position="28"/>
        <end position="47"/>
    </location>
</feature>
<sequence length="192" mass="20277">MRADALRRRATLVSQARRLFAARGGDIGLEAVAAASGVGIATLYRNFPSRESLLVAVVLDILADIRAAVGRAGERGAQDPWEAWSGLVRDLVAMDVGALTDALGRASREGYLAQAVEPQQQALEEVEQLLCRLQDAGTVREDLSALEVVVAVATITRPQPQAIRAAAPDAVGHLVEAFLAWSRAAGGAGRCR</sequence>
<name>A0A543KR41_9MICO</name>
<dbReference type="InterPro" id="IPR049445">
    <property type="entry name" value="TetR_SbtR-like_C"/>
</dbReference>
<dbReference type="Proteomes" id="UP000315133">
    <property type="component" value="Unassembled WGS sequence"/>
</dbReference>
<dbReference type="InterPro" id="IPR050109">
    <property type="entry name" value="HTH-type_TetR-like_transc_reg"/>
</dbReference>
<organism evidence="6 7">
    <name type="scientific">Ornithinimicrobium humiphilum</name>
    <dbReference type="NCBI Taxonomy" id="125288"/>
    <lineage>
        <taxon>Bacteria</taxon>
        <taxon>Bacillati</taxon>
        <taxon>Actinomycetota</taxon>
        <taxon>Actinomycetes</taxon>
        <taxon>Micrococcales</taxon>
        <taxon>Ornithinimicrobiaceae</taxon>
        <taxon>Ornithinimicrobium</taxon>
    </lineage>
</organism>
<keyword evidence="7" id="KW-1185">Reference proteome</keyword>
<dbReference type="InterPro" id="IPR001647">
    <property type="entry name" value="HTH_TetR"/>
</dbReference>
<accession>A0A543KR41</accession>
<dbReference type="SUPFAM" id="SSF48498">
    <property type="entry name" value="Tetracyclin repressor-like, C-terminal domain"/>
    <property type="match status" value="1"/>
</dbReference>
<evidence type="ECO:0000256" key="1">
    <source>
        <dbReference type="ARBA" id="ARBA00023015"/>
    </source>
</evidence>
<protein>
    <submittedName>
        <fullName evidence="6">TetR family transcriptional regulator</fullName>
    </submittedName>
</protein>
<dbReference type="PANTHER" id="PTHR30055:SF234">
    <property type="entry name" value="HTH-TYPE TRANSCRIPTIONAL REGULATOR BETI"/>
    <property type="match status" value="1"/>
</dbReference>
<dbReference type="Gene3D" id="1.10.357.10">
    <property type="entry name" value="Tetracycline Repressor, domain 2"/>
    <property type="match status" value="1"/>
</dbReference>
<dbReference type="EMBL" id="VFPU01000001">
    <property type="protein sequence ID" value="TQM97546.1"/>
    <property type="molecule type" value="Genomic_DNA"/>
</dbReference>
<comment type="caution">
    <text evidence="6">The sequence shown here is derived from an EMBL/GenBank/DDBJ whole genome shotgun (WGS) entry which is preliminary data.</text>
</comment>
<reference evidence="6 7" key="1">
    <citation type="submission" date="2019-06" db="EMBL/GenBank/DDBJ databases">
        <title>Sequencing the genomes of 1000 actinobacteria strains.</title>
        <authorList>
            <person name="Klenk H.-P."/>
        </authorList>
    </citation>
    <scope>NUCLEOTIDE SEQUENCE [LARGE SCALE GENOMIC DNA]</scope>
    <source>
        <strain evidence="6 7">DSM 12362</strain>
    </source>
</reference>
<dbReference type="SUPFAM" id="SSF46689">
    <property type="entry name" value="Homeodomain-like"/>
    <property type="match status" value="1"/>
</dbReference>
<evidence type="ECO:0000256" key="3">
    <source>
        <dbReference type="ARBA" id="ARBA00023163"/>
    </source>
</evidence>
<evidence type="ECO:0000256" key="2">
    <source>
        <dbReference type="ARBA" id="ARBA00023125"/>
    </source>
</evidence>
<dbReference type="GO" id="GO:0000976">
    <property type="term" value="F:transcription cis-regulatory region binding"/>
    <property type="evidence" value="ECO:0007669"/>
    <property type="project" value="TreeGrafter"/>
</dbReference>
<evidence type="ECO:0000259" key="5">
    <source>
        <dbReference type="PROSITE" id="PS50977"/>
    </source>
</evidence>
<dbReference type="OrthoDB" id="3192968at2"/>
<dbReference type="GO" id="GO:0003700">
    <property type="term" value="F:DNA-binding transcription factor activity"/>
    <property type="evidence" value="ECO:0007669"/>
    <property type="project" value="TreeGrafter"/>
</dbReference>
<dbReference type="RefSeq" id="WP_141819186.1">
    <property type="nucleotide sequence ID" value="NZ_BAAAIL010000002.1"/>
</dbReference>
<dbReference type="InterPro" id="IPR009057">
    <property type="entry name" value="Homeodomain-like_sf"/>
</dbReference>
<proteinExistence type="predicted"/>
<dbReference type="PRINTS" id="PR00455">
    <property type="entry name" value="HTHTETR"/>
</dbReference>